<evidence type="ECO:0000313" key="4">
    <source>
        <dbReference type="Proteomes" id="UP001419268"/>
    </source>
</evidence>
<reference evidence="3 4" key="1">
    <citation type="submission" date="2024-01" db="EMBL/GenBank/DDBJ databases">
        <title>Genome assemblies of Stephania.</title>
        <authorList>
            <person name="Yang L."/>
        </authorList>
    </citation>
    <scope>NUCLEOTIDE SEQUENCE [LARGE SCALE GENOMIC DNA]</scope>
    <source>
        <strain evidence="3">JXDWG</strain>
        <tissue evidence="3">Leaf</tissue>
    </source>
</reference>
<dbReference type="Proteomes" id="UP001419268">
    <property type="component" value="Unassembled WGS sequence"/>
</dbReference>
<evidence type="ECO:0000259" key="2">
    <source>
        <dbReference type="SMART" id="SM00672"/>
    </source>
</evidence>
<dbReference type="Pfam" id="PF05686">
    <property type="entry name" value="Glyco_transf_90"/>
    <property type="match status" value="1"/>
</dbReference>
<evidence type="ECO:0000313" key="3">
    <source>
        <dbReference type="EMBL" id="KAK9094757.1"/>
    </source>
</evidence>
<dbReference type="PANTHER" id="PTHR12203">
    <property type="entry name" value="KDEL LYS-ASP-GLU-LEU CONTAINING - RELATED"/>
    <property type="match status" value="1"/>
</dbReference>
<dbReference type="AlphaFoldDB" id="A0AAP0EQ03"/>
<dbReference type="PANTHER" id="PTHR12203:SF99">
    <property type="entry name" value="OS04G0534100 PROTEIN"/>
    <property type="match status" value="1"/>
</dbReference>
<protein>
    <recommendedName>
        <fullName evidence="2">Glycosyl transferase CAP10 domain-containing protein</fullName>
    </recommendedName>
</protein>
<gene>
    <name evidence="3" type="ORF">Scep_026226</name>
</gene>
<name>A0AAP0EQ03_9MAGN</name>
<proteinExistence type="predicted"/>
<feature type="region of interest" description="Disordered" evidence="1">
    <location>
        <begin position="508"/>
        <end position="529"/>
    </location>
</feature>
<accession>A0AAP0EQ03</accession>
<comment type="caution">
    <text evidence="3">The sequence shown here is derived from an EMBL/GenBank/DDBJ whole genome shotgun (WGS) entry which is preliminary data.</text>
</comment>
<organism evidence="3 4">
    <name type="scientific">Stephania cephalantha</name>
    <dbReference type="NCBI Taxonomy" id="152367"/>
    <lineage>
        <taxon>Eukaryota</taxon>
        <taxon>Viridiplantae</taxon>
        <taxon>Streptophyta</taxon>
        <taxon>Embryophyta</taxon>
        <taxon>Tracheophyta</taxon>
        <taxon>Spermatophyta</taxon>
        <taxon>Magnoliopsida</taxon>
        <taxon>Ranunculales</taxon>
        <taxon>Menispermaceae</taxon>
        <taxon>Menispermoideae</taxon>
        <taxon>Cissampelideae</taxon>
        <taxon>Stephania</taxon>
    </lineage>
</organism>
<sequence length="554" mass="64570">MKSEIGRFLRRLCFGYSDGTTTSRNYFAMKKASLMRSSSPSIAMSTVTPTATTLLLVLFLLSVAAFIVSFSVNSTIFNRSTDRAILASKHPNILPEHSNPPKKRPHSQLYYALNCSSSANQTKARTTCAAIHHRPPRVEDAESDKPPPPTCPDYFRWIHEDLRPWRRTGISRETVERARRTANFRLVVVGGRAYVERYKRAFQTRDVFTLWGVLQLLKRYPGRLPDLDLMFDCVDWPVIKSDDYKGVNATAPPPLFRYCSDDESLDIVFPDWSFWGWPEINIEPWDSLSKKLKKGNEKTKWIDRDPYAYWKGNPVVAVTRQDLLKCNVSKEQDWNARVYAQNWFSEIQKGFKESNLADQCAHRYKIYIEGSAWSVSEKYILACDSLALVVTPRYYDFFTRSLVPVQHYWPIKNHDKCRSIKFAVDWGNRHKKKVQEIGKAASEFILEDLKMEYVYDYMFHLLNEYAKLLRYKPTKPRKAIELCSESMACPAMGLEKKFMIDSMVKSSSERRPCTMPPAPPFQEVQRSRRRKSNLIKQVETWEDQYWQNQTLKQL</sequence>
<feature type="domain" description="Glycosyl transferase CAP10" evidence="2">
    <location>
        <begin position="223"/>
        <end position="472"/>
    </location>
</feature>
<dbReference type="SMART" id="SM00672">
    <property type="entry name" value="CAP10"/>
    <property type="match status" value="1"/>
</dbReference>
<evidence type="ECO:0000256" key="1">
    <source>
        <dbReference type="SAM" id="MobiDB-lite"/>
    </source>
</evidence>
<dbReference type="EMBL" id="JBBNAG010000011">
    <property type="protein sequence ID" value="KAK9094757.1"/>
    <property type="molecule type" value="Genomic_DNA"/>
</dbReference>
<dbReference type="InterPro" id="IPR051091">
    <property type="entry name" value="O-Glucosyltr/Glycosyltrsf_90"/>
</dbReference>
<keyword evidence="4" id="KW-1185">Reference proteome</keyword>
<dbReference type="InterPro" id="IPR006598">
    <property type="entry name" value="CAP10"/>
</dbReference>